<dbReference type="InterPro" id="IPR000700">
    <property type="entry name" value="PAS-assoc_C"/>
</dbReference>
<dbReference type="CDD" id="cd00130">
    <property type="entry name" value="PAS"/>
    <property type="match status" value="1"/>
</dbReference>
<dbReference type="Gene3D" id="3.40.50.2300">
    <property type="match status" value="1"/>
</dbReference>
<dbReference type="GO" id="GO:0005524">
    <property type="term" value="F:ATP binding"/>
    <property type="evidence" value="ECO:0007669"/>
    <property type="project" value="UniProtKB-KW"/>
</dbReference>
<dbReference type="InterPro" id="IPR003018">
    <property type="entry name" value="GAF"/>
</dbReference>
<dbReference type="SMART" id="SM00388">
    <property type="entry name" value="HisKA"/>
    <property type="match status" value="1"/>
</dbReference>
<keyword evidence="13" id="KW-0472">Membrane</keyword>
<evidence type="ECO:0000256" key="1">
    <source>
        <dbReference type="ARBA" id="ARBA00000085"/>
    </source>
</evidence>
<dbReference type="SUPFAM" id="SSF55874">
    <property type="entry name" value="ATPase domain of HSP90 chaperone/DNA topoisomerase II/histidine kinase"/>
    <property type="match status" value="1"/>
</dbReference>
<dbReference type="Proteomes" id="UP000651050">
    <property type="component" value="Unassembled WGS sequence"/>
</dbReference>
<keyword evidence="6" id="KW-0808">Transferase</keyword>
<dbReference type="InterPro" id="IPR008207">
    <property type="entry name" value="Sig_transdc_His_kin_Hpt_dom"/>
</dbReference>
<name>A0A931H7W2_9BURK</name>
<evidence type="ECO:0000256" key="15">
    <source>
        <dbReference type="PROSITE-ProRule" id="PRU00169"/>
    </source>
</evidence>
<dbReference type="SUPFAM" id="SSF55785">
    <property type="entry name" value="PYP-like sensor domain (PAS domain)"/>
    <property type="match status" value="1"/>
</dbReference>
<evidence type="ECO:0000256" key="5">
    <source>
        <dbReference type="ARBA" id="ARBA00022553"/>
    </source>
</evidence>
<dbReference type="Pfam" id="PF01590">
    <property type="entry name" value="GAF"/>
    <property type="match status" value="1"/>
</dbReference>
<dbReference type="SMART" id="SM00448">
    <property type="entry name" value="REC"/>
    <property type="match status" value="1"/>
</dbReference>
<keyword evidence="21" id="KW-1185">Reference proteome</keyword>
<evidence type="ECO:0000259" key="19">
    <source>
        <dbReference type="PROSITE" id="PS50894"/>
    </source>
</evidence>
<reference evidence="20" key="1">
    <citation type="submission" date="2020-11" db="EMBL/GenBank/DDBJ databases">
        <title>Bacterial whole genome sequence for Caenimonas sp. DR4.4.</title>
        <authorList>
            <person name="Le V."/>
            <person name="Ko S.-R."/>
            <person name="Ahn C.-Y."/>
            <person name="Oh H.-M."/>
        </authorList>
    </citation>
    <scope>NUCLEOTIDE SEQUENCE</scope>
    <source>
        <strain evidence="20">DR4.4</strain>
    </source>
</reference>
<evidence type="ECO:0000259" key="16">
    <source>
        <dbReference type="PROSITE" id="PS50109"/>
    </source>
</evidence>
<keyword evidence="12" id="KW-0902">Two-component regulatory system</keyword>
<dbReference type="InterPro" id="IPR035965">
    <property type="entry name" value="PAS-like_dom_sf"/>
</dbReference>
<keyword evidence="9" id="KW-0418">Kinase</keyword>
<accession>A0A931H7W2</accession>
<protein>
    <recommendedName>
        <fullName evidence="3">histidine kinase</fullName>
        <ecNumber evidence="3">2.7.13.3</ecNumber>
    </recommendedName>
</protein>
<feature type="domain" description="Response regulatory" evidence="17">
    <location>
        <begin position="688"/>
        <end position="803"/>
    </location>
</feature>
<dbReference type="SUPFAM" id="SSF47226">
    <property type="entry name" value="Histidine-containing phosphotransfer domain, HPT domain"/>
    <property type="match status" value="1"/>
</dbReference>
<comment type="caution">
    <text evidence="20">The sequence shown here is derived from an EMBL/GenBank/DDBJ whole genome shotgun (WGS) entry which is preliminary data.</text>
</comment>
<dbReference type="SUPFAM" id="SSF52172">
    <property type="entry name" value="CheY-like"/>
    <property type="match status" value="1"/>
</dbReference>
<feature type="domain" description="HPt" evidence="19">
    <location>
        <begin position="836"/>
        <end position="929"/>
    </location>
</feature>
<dbReference type="GO" id="GO:0005886">
    <property type="term" value="C:plasma membrane"/>
    <property type="evidence" value="ECO:0007669"/>
    <property type="project" value="UniProtKB-SubCell"/>
</dbReference>
<organism evidence="20 21">
    <name type="scientific">Caenimonas aquaedulcis</name>
    <dbReference type="NCBI Taxonomy" id="2793270"/>
    <lineage>
        <taxon>Bacteria</taxon>
        <taxon>Pseudomonadati</taxon>
        <taxon>Pseudomonadota</taxon>
        <taxon>Betaproteobacteria</taxon>
        <taxon>Burkholderiales</taxon>
        <taxon>Comamonadaceae</taxon>
        <taxon>Caenimonas</taxon>
    </lineage>
</organism>
<evidence type="ECO:0000256" key="2">
    <source>
        <dbReference type="ARBA" id="ARBA00004651"/>
    </source>
</evidence>
<dbReference type="SMART" id="SM00086">
    <property type="entry name" value="PAC"/>
    <property type="match status" value="1"/>
</dbReference>
<evidence type="ECO:0000256" key="6">
    <source>
        <dbReference type="ARBA" id="ARBA00022679"/>
    </source>
</evidence>
<evidence type="ECO:0000313" key="20">
    <source>
        <dbReference type="EMBL" id="MBG9390336.1"/>
    </source>
</evidence>
<dbReference type="CDD" id="cd16922">
    <property type="entry name" value="HATPase_EvgS-ArcB-TorS-like"/>
    <property type="match status" value="1"/>
</dbReference>
<dbReference type="Pfam" id="PF00512">
    <property type="entry name" value="HisKA"/>
    <property type="match status" value="1"/>
</dbReference>
<dbReference type="FunFam" id="1.10.287.130:FF:000002">
    <property type="entry name" value="Two-component osmosensing histidine kinase"/>
    <property type="match status" value="1"/>
</dbReference>
<evidence type="ECO:0000256" key="3">
    <source>
        <dbReference type="ARBA" id="ARBA00012438"/>
    </source>
</evidence>
<dbReference type="InterPro" id="IPR013655">
    <property type="entry name" value="PAS_fold_3"/>
</dbReference>
<dbReference type="InterPro" id="IPR029016">
    <property type="entry name" value="GAF-like_dom_sf"/>
</dbReference>
<dbReference type="PANTHER" id="PTHR45339:SF1">
    <property type="entry name" value="HYBRID SIGNAL TRANSDUCTION HISTIDINE KINASE J"/>
    <property type="match status" value="1"/>
</dbReference>
<evidence type="ECO:0000259" key="18">
    <source>
        <dbReference type="PROSITE" id="PS50113"/>
    </source>
</evidence>
<dbReference type="PROSITE" id="PS50113">
    <property type="entry name" value="PAC"/>
    <property type="match status" value="1"/>
</dbReference>
<keyword evidence="10" id="KW-0067">ATP-binding</keyword>
<dbReference type="InterPro" id="IPR005467">
    <property type="entry name" value="His_kinase_dom"/>
</dbReference>
<dbReference type="InterPro" id="IPR003661">
    <property type="entry name" value="HisK_dim/P_dom"/>
</dbReference>
<feature type="domain" description="Histidine kinase" evidence="16">
    <location>
        <begin position="447"/>
        <end position="665"/>
    </location>
</feature>
<dbReference type="Pfam" id="PF01627">
    <property type="entry name" value="Hpt"/>
    <property type="match status" value="1"/>
</dbReference>
<dbReference type="GO" id="GO:0000155">
    <property type="term" value="F:phosphorelay sensor kinase activity"/>
    <property type="evidence" value="ECO:0007669"/>
    <property type="project" value="InterPro"/>
</dbReference>
<evidence type="ECO:0000256" key="13">
    <source>
        <dbReference type="ARBA" id="ARBA00023136"/>
    </source>
</evidence>
<evidence type="ECO:0000256" key="10">
    <source>
        <dbReference type="ARBA" id="ARBA00022840"/>
    </source>
</evidence>
<dbReference type="Pfam" id="PF00072">
    <property type="entry name" value="Response_reg"/>
    <property type="match status" value="1"/>
</dbReference>
<dbReference type="AlphaFoldDB" id="A0A931H7W2"/>
<feature type="modified residue" description="4-aspartylphosphate" evidence="15">
    <location>
        <position position="738"/>
    </location>
</feature>
<dbReference type="CDD" id="cd17546">
    <property type="entry name" value="REC_hyHK_CKI1_RcsC-like"/>
    <property type="match status" value="1"/>
</dbReference>
<dbReference type="SMART" id="SM00073">
    <property type="entry name" value="HPT"/>
    <property type="match status" value="1"/>
</dbReference>
<dbReference type="InterPro" id="IPR004358">
    <property type="entry name" value="Sig_transdc_His_kin-like_C"/>
</dbReference>
<keyword evidence="8" id="KW-0547">Nucleotide-binding</keyword>
<evidence type="ECO:0000256" key="12">
    <source>
        <dbReference type="ARBA" id="ARBA00023012"/>
    </source>
</evidence>
<comment type="subcellular location">
    <subcellularLocation>
        <location evidence="2">Cell membrane</location>
        <topology evidence="2">Multi-pass membrane protein</topology>
    </subcellularLocation>
</comment>
<feature type="modified residue" description="Phosphohistidine" evidence="14">
    <location>
        <position position="875"/>
    </location>
</feature>
<dbReference type="Gene3D" id="3.30.565.10">
    <property type="entry name" value="Histidine kinase-like ATPase, C-terminal domain"/>
    <property type="match status" value="1"/>
</dbReference>
<evidence type="ECO:0000256" key="7">
    <source>
        <dbReference type="ARBA" id="ARBA00022692"/>
    </source>
</evidence>
<dbReference type="PRINTS" id="PR00344">
    <property type="entry name" value="BCTRLSENSOR"/>
</dbReference>
<dbReference type="InterPro" id="IPR036890">
    <property type="entry name" value="HATPase_C_sf"/>
</dbReference>
<dbReference type="Gene3D" id="2.10.70.100">
    <property type="match status" value="1"/>
</dbReference>
<dbReference type="SMART" id="SM00065">
    <property type="entry name" value="GAF"/>
    <property type="match status" value="1"/>
</dbReference>
<evidence type="ECO:0000313" key="21">
    <source>
        <dbReference type="Proteomes" id="UP000651050"/>
    </source>
</evidence>
<evidence type="ECO:0000256" key="14">
    <source>
        <dbReference type="PROSITE-ProRule" id="PRU00110"/>
    </source>
</evidence>
<dbReference type="Gene3D" id="3.30.450.20">
    <property type="entry name" value="PAS domain"/>
    <property type="match status" value="2"/>
</dbReference>
<keyword evidence="5 15" id="KW-0597">Phosphoprotein</keyword>
<evidence type="ECO:0000256" key="8">
    <source>
        <dbReference type="ARBA" id="ARBA00022741"/>
    </source>
</evidence>
<feature type="domain" description="PAC" evidence="18">
    <location>
        <begin position="376"/>
        <end position="429"/>
    </location>
</feature>
<sequence length="929" mass="99852">MSGTVPAPTDFEQRRLSRLRLLNVLDTPPEPVFDALVRIAASICGTPIALVSLIDTDRQWFKANLGLEGTPETPRAVAFCDHTIRGDEVMEIGDATTDARFRENPLVTGDPNIRFYAGAPIVMPTGERVGSLCVIDREPRELSPSQRRNLADLAVVVQWALTRRERNHDLTVVELLSSVLENIPCGVAVFDAGLRLTAHNRQFPQLLDFPESLFSSSEPRFEDFIRYNAQRGEFGPGDVDTIVGDIVKWARDPAPHHTQRTRPGGATLEIRGAPMPGGGFVNTYIDVSPAKAAELALRESEERQARALDASRLALWDLHVASGKLYLSANWSEMLGGAKESMVTTLQALMARVPPEEQELVSQAFGAVLKGTRDTYSVEHRVTRDDGSTWWIRSEGKVTQRDAQGRALQMTGTNQDISARKAIDAELEQARLAAEEANRAKTDFLHNVSHEIRTPLNGVIGMTRMLLSENLTPRQRQYAELANTSASSLLGLINDLLDLGKIEAGKLELEEVSFDLHALLGEVGQLYRLSAREKDLAFSLDIAPGVPAQVTGDSGRLRQILNNFLSNALKFTAAGGVALGVARAGSGAMLRFTVSDTGVGIPAAVQHKLFDRFTQADTSTTRKYGGTGLGLAIVKRLCEQMGGSVRLDSSEGRGSTFTCDLPLAAAAAAQSLPAAARPLEPPTGRALRILLAEDNPTNQLVAQGMLALAGYHDVTTVEDGQQAVAAVERGGIDIVFMDCRMPRLDGYEATTRLREAGHTLPIIALTANATADERERCLAHGMNDFLSKPIDEAKLADAIARWASGTPVAAPTPSPEAPASRAPFSRAAALEQLSGDEELLAVVLASFRQHGPALLTKASEALAAQDAKALHRHLHSLKGSAGTLGAKSLADLAKALEALAADGRMNDVQARLGELESALADFLGAAASW</sequence>
<dbReference type="SUPFAM" id="SSF47384">
    <property type="entry name" value="Homodimeric domain of signal transducing histidine kinase"/>
    <property type="match status" value="1"/>
</dbReference>
<keyword evidence="11" id="KW-1133">Transmembrane helix</keyword>
<dbReference type="FunFam" id="3.30.565.10:FF:000078">
    <property type="entry name" value="Two-component sensor histidine kinase"/>
    <property type="match status" value="1"/>
</dbReference>
<dbReference type="Gene3D" id="3.30.450.40">
    <property type="match status" value="1"/>
</dbReference>
<evidence type="ECO:0000256" key="4">
    <source>
        <dbReference type="ARBA" id="ARBA00022475"/>
    </source>
</evidence>
<dbReference type="Pfam" id="PF12860">
    <property type="entry name" value="PAS_7"/>
    <property type="match status" value="1"/>
</dbReference>
<comment type="catalytic activity">
    <reaction evidence="1">
        <text>ATP + protein L-histidine = ADP + protein N-phospho-L-histidine.</text>
        <dbReference type="EC" id="2.7.13.3"/>
    </reaction>
</comment>
<proteinExistence type="predicted"/>
<dbReference type="InterPro" id="IPR011006">
    <property type="entry name" value="CheY-like_superfamily"/>
</dbReference>
<evidence type="ECO:0000259" key="17">
    <source>
        <dbReference type="PROSITE" id="PS50110"/>
    </source>
</evidence>
<dbReference type="EC" id="2.7.13.3" evidence="3"/>
<dbReference type="NCBIfam" id="TIGR00229">
    <property type="entry name" value="sensory_box"/>
    <property type="match status" value="1"/>
</dbReference>
<dbReference type="Gene3D" id="1.20.120.160">
    <property type="entry name" value="HPT domain"/>
    <property type="match status" value="1"/>
</dbReference>
<dbReference type="SMART" id="SM00387">
    <property type="entry name" value="HATPase_c"/>
    <property type="match status" value="1"/>
</dbReference>
<dbReference type="PROSITE" id="PS50110">
    <property type="entry name" value="RESPONSE_REGULATORY"/>
    <property type="match status" value="1"/>
</dbReference>
<keyword evidence="7" id="KW-0812">Transmembrane</keyword>
<keyword evidence="4" id="KW-1003">Cell membrane</keyword>
<dbReference type="RefSeq" id="WP_196988077.1">
    <property type="nucleotide sequence ID" value="NZ_JADWYS010000001.1"/>
</dbReference>
<dbReference type="Pfam" id="PF08447">
    <property type="entry name" value="PAS_3"/>
    <property type="match status" value="1"/>
</dbReference>
<dbReference type="InterPro" id="IPR036097">
    <property type="entry name" value="HisK_dim/P_sf"/>
</dbReference>
<dbReference type="CDD" id="cd00082">
    <property type="entry name" value="HisKA"/>
    <property type="match status" value="1"/>
</dbReference>
<evidence type="ECO:0000256" key="9">
    <source>
        <dbReference type="ARBA" id="ARBA00022777"/>
    </source>
</evidence>
<dbReference type="InterPro" id="IPR003594">
    <property type="entry name" value="HATPase_dom"/>
</dbReference>
<gene>
    <name evidence="20" type="ORF">I5803_20055</name>
</gene>
<dbReference type="CDD" id="cd00088">
    <property type="entry name" value="HPT"/>
    <property type="match status" value="1"/>
</dbReference>
<dbReference type="Gene3D" id="1.10.287.130">
    <property type="match status" value="1"/>
</dbReference>
<dbReference type="InterPro" id="IPR000014">
    <property type="entry name" value="PAS"/>
</dbReference>
<dbReference type="EMBL" id="JADWYS010000001">
    <property type="protein sequence ID" value="MBG9390336.1"/>
    <property type="molecule type" value="Genomic_DNA"/>
</dbReference>
<dbReference type="PROSITE" id="PS50894">
    <property type="entry name" value="HPT"/>
    <property type="match status" value="1"/>
</dbReference>
<dbReference type="InterPro" id="IPR036641">
    <property type="entry name" value="HPT_dom_sf"/>
</dbReference>
<dbReference type="PROSITE" id="PS50109">
    <property type="entry name" value="HIS_KIN"/>
    <property type="match status" value="1"/>
</dbReference>
<dbReference type="SUPFAM" id="SSF55781">
    <property type="entry name" value="GAF domain-like"/>
    <property type="match status" value="1"/>
</dbReference>
<evidence type="ECO:0000256" key="11">
    <source>
        <dbReference type="ARBA" id="ARBA00022989"/>
    </source>
</evidence>
<dbReference type="Pfam" id="PF02518">
    <property type="entry name" value="HATPase_c"/>
    <property type="match status" value="1"/>
</dbReference>
<dbReference type="InterPro" id="IPR001789">
    <property type="entry name" value="Sig_transdc_resp-reg_receiver"/>
</dbReference>
<dbReference type="InterPro" id="IPR001610">
    <property type="entry name" value="PAC"/>
</dbReference>
<dbReference type="PANTHER" id="PTHR45339">
    <property type="entry name" value="HYBRID SIGNAL TRANSDUCTION HISTIDINE KINASE J"/>
    <property type="match status" value="1"/>
</dbReference>